<dbReference type="Gene3D" id="3.20.20.450">
    <property type="entry name" value="EAL domain"/>
    <property type="match status" value="1"/>
</dbReference>
<accession>A0A2I0UZ01</accession>
<comment type="caution">
    <text evidence="2">The sequence shown here is derived from an EMBL/GenBank/DDBJ whole genome shotgun (WGS) entry which is preliminary data.</text>
</comment>
<name>A0A2I0UZ01_9BACI</name>
<dbReference type="PANTHER" id="PTHR33121">
    <property type="entry name" value="CYCLIC DI-GMP PHOSPHODIESTERASE PDEF"/>
    <property type="match status" value="1"/>
</dbReference>
<gene>
    <name evidence="2" type="ORF">CRI88_11085</name>
</gene>
<organism evidence="2 3">
    <name type="scientific">Lysinibacillus fusiformis</name>
    <dbReference type="NCBI Taxonomy" id="28031"/>
    <lineage>
        <taxon>Bacteria</taxon>
        <taxon>Bacillati</taxon>
        <taxon>Bacillota</taxon>
        <taxon>Bacilli</taxon>
        <taxon>Bacillales</taxon>
        <taxon>Bacillaceae</taxon>
        <taxon>Lysinibacillus</taxon>
    </lineage>
</organism>
<proteinExistence type="predicted"/>
<dbReference type="RefSeq" id="WP_089932228.1">
    <property type="nucleotide sequence ID" value="NZ_PDFK01000003.1"/>
</dbReference>
<feature type="domain" description="EAL" evidence="1">
    <location>
        <begin position="119"/>
        <end position="358"/>
    </location>
</feature>
<dbReference type="PANTHER" id="PTHR33121:SF79">
    <property type="entry name" value="CYCLIC DI-GMP PHOSPHODIESTERASE PDED-RELATED"/>
    <property type="match status" value="1"/>
</dbReference>
<dbReference type="AlphaFoldDB" id="A0A2I0UZ01"/>
<dbReference type="InterPro" id="IPR035919">
    <property type="entry name" value="EAL_sf"/>
</dbReference>
<sequence>METGITKFESNRKFVLTSIENKKSFALVYITIISWHNVDTFNCIDEVKRELAMYQTEVECYRVFDKEYIVVCNVQSQALSIINDLSHIDYVRTHYLYVQDRRLPALNYVRQVYSQNKDSNAVKAPISQECLLSKEFEIVFQPILHNGGQLSFEALSRWKCEELGSISPGVFIPMLDNESLIKLTKNIINKAVDLLKRYNEIVYVSINLTASLINDITWLMEHLDDINFTNNKRIAFELTEETLMGIEARENLKIIRERGHILLIDDFGSGYSNFQYISLFPLDGVKLDRLFIEGNSNKKVVALLTKFIKTLDLKVIIEGVESVEQLNSISEAEYDSIQGYYVSKPLTINELMLFMNAY</sequence>
<dbReference type="SUPFAM" id="SSF141868">
    <property type="entry name" value="EAL domain-like"/>
    <property type="match status" value="1"/>
</dbReference>
<protein>
    <submittedName>
        <fullName evidence="2">EAL domain-containing protein</fullName>
    </submittedName>
</protein>
<dbReference type="SMART" id="SM00052">
    <property type="entry name" value="EAL"/>
    <property type="match status" value="1"/>
</dbReference>
<evidence type="ECO:0000313" key="2">
    <source>
        <dbReference type="EMBL" id="PKU51266.1"/>
    </source>
</evidence>
<dbReference type="CDD" id="cd01948">
    <property type="entry name" value="EAL"/>
    <property type="match status" value="1"/>
</dbReference>
<reference evidence="2 3" key="1">
    <citation type="submission" date="2017-10" db="EMBL/GenBank/DDBJ databases">
        <title>Draft genome of Lysinibacillus fusiformis strain Juneja, a laboratory-derived pathogen of Drosophila melanogaster.</title>
        <authorList>
            <person name="Smith B.R."/>
            <person name="Unckless R.L."/>
        </authorList>
    </citation>
    <scope>NUCLEOTIDE SEQUENCE [LARGE SCALE GENOMIC DNA]</scope>
    <source>
        <strain evidence="2 3">Juneja</strain>
    </source>
</reference>
<dbReference type="Proteomes" id="UP000234956">
    <property type="component" value="Unassembled WGS sequence"/>
</dbReference>
<dbReference type="EMBL" id="PDFK01000003">
    <property type="protein sequence ID" value="PKU51266.1"/>
    <property type="molecule type" value="Genomic_DNA"/>
</dbReference>
<dbReference type="PROSITE" id="PS50883">
    <property type="entry name" value="EAL"/>
    <property type="match status" value="1"/>
</dbReference>
<evidence type="ECO:0000259" key="1">
    <source>
        <dbReference type="PROSITE" id="PS50883"/>
    </source>
</evidence>
<evidence type="ECO:0000313" key="3">
    <source>
        <dbReference type="Proteomes" id="UP000234956"/>
    </source>
</evidence>
<dbReference type="InterPro" id="IPR001633">
    <property type="entry name" value="EAL_dom"/>
</dbReference>
<dbReference type="Pfam" id="PF00563">
    <property type="entry name" value="EAL"/>
    <property type="match status" value="1"/>
</dbReference>
<dbReference type="GO" id="GO:0071111">
    <property type="term" value="F:cyclic-guanylate-specific phosphodiesterase activity"/>
    <property type="evidence" value="ECO:0007669"/>
    <property type="project" value="InterPro"/>
</dbReference>
<dbReference type="InterPro" id="IPR050706">
    <property type="entry name" value="Cyclic-di-GMP_PDE-like"/>
</dbReference>